<reference evidence="2" key="1">
    <citation type="submission" date="2021-02" db="EMBL/GenBank/DDBJ databases">
        <authorList>
            <person name="Dougan E. K."/>
            <person name="Rhodes N."/>
            <person name="Thang M."/>
            <person name="Chan C."/>
        </authorList>
    </citation>
    <scope>NUCLEOTIDE SEQUENCE</scope>
</reference>
<dbReference type="AlphaFoldDB" id="A0A813E6B5"/>
<dbReference type="EMBL" id="CAJNNV010007081">
    <property type="protein sequence ID" value="CAE8594452.1"/>
    <property type="molecule type" value="Genomic_DNA"/>
</dbReference>
<feature type="region of interest" description="Disordered" evidence="1">
    <location>
        <begin position="1"/>
        <end position="22"/>
    </location>
</feature>
<comment type="caution">
    <text evidence="2">The sequence shown here is derived from an EMBL/GenBank/DDBJ whole genome shotgun (WGS) entry which is preliminary data.</text>
</comment>
<feature type="non-terminal residue" evidence="2">
    <location>
        <position position="1"/>
    </location>
</feature>
<dbReference type="Proteomes" id="UP000654075">
    <property type="component" value="Unassembled WGS sequence"/>
</dbReference>
<sequence>MEDRSSDSGHDSASEEGELESSRCFQVPVQLTCKSPRKNDLEPSFKAVLEQGVLLQRNSAKLDLVLLGANLDSQEGPKLAQLRATHRLLKARVRSNTFCALIWGDLNNRLVAYQELREHLQEVRKGELELMDSGVELLVDLLADPQKRRELLLKDALVFKGFDVTGRAFVTPSCDVLMSKIFTLQIEAAGRIQVPLPSYKHTPLERLMSDKLGIRLRVE</sequence>
<evidence type="ECO:0000313" key="2">
    <source>
        <dbReference type="EMBL" id="CAE8594452.1"/>
    </source>
</evidence>
<dbReference type="OrthoDB" id="409812at2759"/>
<gene>
    <name evidence="2" type="ORF">PGLA1383_LOCUS12997</name>
</gene>
<feature type="compositionally biased region" description="Basic and acidic residues" evidence="1">
    <location>
        <begin position="1"/>
        <end position="13"/>
    </location>
</feature>
<name>A0A813E6B5_POLGL</name>
<accession>A0A813E6B5</accession>
<protein>
    <submittedName>
        <fullName evidence="2">Uncharacterized protein</fullName>
    </submittedName>
</protein>
<evidence type="ECO:0000313" key="3">
    <source>
        <dbReference type="Proteomes" id="UP000654075"/>
    </source>
</evidence>
<evidence type="ECO:0000256" key="1">
    <source>
        <dbReference type="SAM" id="MobiDB-lite"/>
    </source>
</evidence>
<organism evidence="2 3">
    <name type="scientific">Polarella glacialis</name>
    <name type="common">Dinoflagellate</name>
    <dbReference type="NCBI Taxonomy" id="89957"/>
    <lineage>
        <taxon>Eukaryota</taxon>
        <taxon>Sar</taxon>
        <taxon>Alveolata</taxon>
        <taxon>Dinophyceae</taxon>
        <taxon>Suessiales</taxon>
        <taxon>Suessiaceae</taxon>
        <taxon>Polarella</taxon>
    </lineage>
</organism>
<proteinExistence type="predicted"/>
<keyword evidence="3" id="KW-1185">Reference proteome</keyword>